<feature type="region of interest" description="Disordered" evidence="1">
    <location>
        <begin position="1"/>
        <end position="38"/>
    </location>
</feature>
<evidence type="ECO:0000256" key="1">
    <source>
        <dbReference type="SAM" id="MobiDB-lite"/>
    </source>
</evidence>
<reference evidence="2 3" key="1">
    <citation type="journal article" date="2005" name="PLoS Biol.">
        <title>The genomes of Oryza sativa: a history of duplications.</title>
        <authorList>
            <person name="Yu J."/>
            <person name="Wang J."/>
            <person name="Lin W."/>
            <person name="Li S."/>
            <person name="Li H."/>
            <person name="Zhou J."/>
            <person name="Ni P."/>
            <person name="Dong W."/>
            <person name="Hu S."/>
            <person name="Zeng C."/>
            <person name="Zhang J."/>
            <person name="Zhang Y."/>
            <person name="Li R."/>
            <person name="Xu Z."/>
            <person name="Li S."/>
            <person name="Li X."/>
            <person name="Zheng H."/>
            <person name="Cong L."/>
            <person name="Lin L."/>
            <person name="Yin J."/>
            <person name="Geng J."/>
            <person name="Li G."/>
            <person name="Shi J."/>
            <person name="Liu J."/>
            <person name="Lv H."/>
            <person name="Li J."/>
            <person name="Wang J."/>
            <person name="Deng Y."/>
            <person name="Ran L."/>
            <person name="Shi X."/>
            <person name="Wang X."/>
            <person name="Wu Q."/>
            <person name="Li C."/>
            <person name="Ren X."/>
            <person name="Wang J."/>
            <person name="Wang X."/>
            <person name="Li D."/>
            <person name="Liu D."/>
            <person name="Zhang X."/>
            <person name="Ji Z."/>
            <person name="Zhao W."/>
            <person name="Sun Y."/>
            <person name="Zhang Z."/>
            <person name="Bao J."/>
            <person name="Han Y."/>
            <person name="Dong L."/>
            <person name="Ji J."/>
            <person name="Chen P."/>
            <person name="Wu S."/>
            <person name="Liu J."/>
            <person name="Xiao Y."/>
            <person name="Bu D."/>
            <person name="Tan J."/>
            <person name="Yang L."/>
            <person name="Ye C."/>
            <person name="Zhang J."/>
            <person name="Xu J."/>
            <person name="Zhou Y."/>
            <person name="Yu Y."/>
            <person name="Zhang B."/>
            <person name="Zhuang S."/>
            <person name="Wei H."/>
            <person name="Liu B."/>
            <person name="Lei M."/>
            <person name="Yu H."/>
            <person name="Li Y."/>
            <person name="Xu H."/>
            <person name="Wei S."/>
            <person name="He X."/>
            <person name="Fang L."/>
            <person name="Zhang Z."/>
            <person name="Zhang Y."/>
            <person name="Huang X."/>
            <person name="Su Z."/>
            <person name="Tong W."/>
            <person name="Li J."/>
            <person name="Tong Z."/>
            <person name="Li S."/>
            <person name="Ye J."/>
            <person name="Wang L."/>
            <person name="Fang L."/>
            <person name="Lei T."/>
            <person name="Chen C."/>
            <person name="Chen H."/>
            <person name="Xu Z."/>
            <person name="Li H."/>
            <person name="Huang H."/>
            <person name="Zhang F."/>
            <person name="Xu H."/>
            <person name="Li N."/>
            <person name="Zhao C."/>
            <person name="Li S."/>
            <person name="Dong L."/>
            <person name="Huang Y."/>
            <person name="Li L."/>
            <person name="Xi Y."/>
            <person name="Qi Q."/>
            <person name="Li W."/>
            <person name="Zhang B."/>
            <person name="Hu W."/>
            <person name="Zhang Y."/>
            <person name="Tian X."/>
            <person name="Jiao Y."/>
            <person name="Liang X."/>
            <person name="Jin J."/>
            <person name="Gao L."/>
            <person name="Zheng W."/>
            <person name="Hao B."/>
            <person name="Liu S."/>
            <person name="Wang W."/>
            <person name="Yuan L."/>
            <person name="Cao M."/>
            <person name="McDermott J."/>
            <person name="Samudrala R."/>
            <person name="Wang J."/>
            <person name="Wong G.K."/>
            <person name="Yang H."/>
        </authorList>
    </citation>
    <scope>NUCLEOTIDE SEQUENCE [LARGE SCALE GENOMIC DNA]</scope>
    <source>
        <strain evidence="3">cv. 93-11</strain>
    </source>
</reference>
<protein>
    <submittedName>
        <fullName evidence="2">Uncharacterized protein</fullName>
    </submittedName>
</protein>
<dbReference type="Proteomes" id="UP000007015">
    <property type="component" value="Chromosome 3"/>
</dbReference>
<dbReference type="AlphaFoldDB" id="A2XF02"/>
<evidence type="ECO:0000313" key="3">
    <source>
        <dbReference type="Proteomes" id="UP000007015"/>
    </source>
</evidence>
<evidence type="ECO:0000313" key="2">
    <source>
        <dbReference type="EMBL" id="EAY89412.1"/>
    </source>
</evidence>
<dbReference type="Gramene" id="BGIOSGA012309-TA">
    <property type="protein sequence ID" value="BGIOSGA012309-PA"/>
    <property type="gene ID" value="BGIOSGA012309"/>
</dbReference>
<name>A2XF02_ORYSI</name>
<dbReference type="EMBL" id="CM000128">
    <property type="protein sequence ID" value="EAY89412.1"/>
    <property type="molecule type" value="Genomic_DNA"/>
</dbReference>
<organism evidence="2 3">
    <name type="scientific">Oryza sativa subsp. indica</name>
    <name type="common">Rice</name>
    <dbReference type="NCBI Taxonomy" id="39946"/>
    <lineage>
        <taxon>Eukaryota</taxon>
        <taxon>Viridiplantae</taxon>
        <taxon>Streptophyta</taxon>
        <taxon>Embryophyta</taxon>
        <taxon>Tracheophyta</taxon>
        <taxon>Spermatophyta</taxon>
        <taxon>Magnoliopsida</taxon>
        <taxon>Liliopsida</taxon>
        <taxon>Poales</taxon>
        <taxon>Poaceae</taxon>
        <taxon>BOP clade</taxon>
        <taxon>Oryzoideae</taxon>
        <taxon>Oryzeae</taxon>
        <taxon>Oryzinae</taxon>
        <taxon>Oryza</taxon>
        <taxon>Oryza sativa</taxon>
    </lineage>
</organism>
<dbReference type="HOGENOM" id="CLU_2324077_0_0_1"/>
<sequence length="100" mass="11290">MDYLPQHKRVDEEEAAAADTGKAKEHGKEEETQHGHSRIADAVEYVDFGAVQVGTAYLEKKYEAATGEKAVDKMVRLIGKEDTFKDRDQEDKNKGVVYQF</sequence>
<dbReference type="OMA" id="EYLPQQK"/>
<proteinExistence type="predicted"/>
<gene>
    <name evidence="2" type="ORF">OsI_10917</name>
</gene>
<keyword evidence="3" id="KW-1185">Reference proteome</keyword>
<accession>A2XF02</accession>
<feature type="compositionally biased region" description="Basic and acidic residues" evidence="1">
    <location>
        <begin position="21"/>
        <end position="38"/>
    </location>
</feature>